<keyword evidence="1" id="KW-0472">Membrane</keyword>
<comment type="caution">
    <text evidence="2">The sequence shown here is derived from an EMBL/GenBank/DDBJ whole genome shotgun (WGS) entry which is preliminary data.</text>
</comment>
<evidence type="ECO:0000313" key="2">
    <source>
        <dbReference type="EMBL" id="CAF1286879.1"/>
    </source>
</evidence>
<evidence type="ECO:0000256" key="1">
    <source>
        <dbReference type="SAM" id="Phobius"/>
    </source>
</evidence>
<evidence type="ECO:0000313" key="3">
    <source>
        <dbReference type="Proteomes" id="UP000663852"/>
    </source>
</evidence>
<name>A0A815CQ99_ADIRI</name>
<feature type="transmembrane region" description="Helical" evidence="1">
    <location>
        <begin position="39"/>
        <end position="57"/>
    </location>
</feature>
<keyword evidence="1" id="KW-0812">Transmembrane</keyword>
<accession>A0A815CQ99</accession>
<dbReference type="Proteomes" id="UP000663852">
    <property type="component" value="Unassembled WGS sequence"/>
</dbReference>
<organism evidence="2 3">
    <name type="scientific">Adineta ricciae</name>
    <name type="common">Rotifer</name>
    <dbReference type="NCBI Taxonomy" id="249248"/>
    <lineage>
        <taxon>Eukaryota</taxon>
        <taxon>Metazoa</taxon>
        <taxon>Spiralia</taxon>
        <taxon>Gnathifera</taxon>
        <taxon>Rotifera</taxon>
        <taxon>Eurotatoria</taxon>
        <taxon>Bdelloidea</taxon>
        <taxon>Adinetida</taxon>
        <taxon>Adinetidae</taxon>
        <taxon>Adineta</taxon>
    </lineage>
</organism>
<gene>
    <name evidence="2" type="ORF">EDS130_LOCUS29865</name>
</gene>
<keyword evidence="1" id="KW-1133">Transmembrane helix</keyword>
<dbReference type="AlphaFoldDB" id="A0A815CQ99"/>
<sequence length="822" mass="94199">MHRLWDKLKTYLQNLNLFPSMESVTDAHQFRNEIISTRLFLVLFILSLAILLLYTSVVKITKTVHVPVPSYEEYARLNSSYSQTLSCPCQNISIDYRDILHVNYTLHQFCTSFFLSDEWFEFLSPTVIVGSIDLFAYDFRNTLPSALQAIKSFCNLIDQTMSDSLNRFYSNQFVTASVILYDVFQYQVQALIDQFRLSIINGFWSSLTMVRETTQGNALLSNFLIGYSIYIDRFTNSLVISLSRFDNRCICSTSSTCVRQSSIYIYPVSMPLFTVPNFYIGCYVIESLLQSTLQCFYDQNCIDTVISYVTYSPPITVTALNSSLPSSYSVNTTFNDILRNLMIEQWNSYQTRNDLLYIITTLIGLIGGLSTGLRILVPFVVKLIRRKKRQQNLSNVLTTRERVNMLYEKLKYSLQNFNLFPSIPPSTDQYKLRNQIISTRLFLILFILSLAILLLYTSVVKITKTVHVPVPSYEEYARLNSSYSQTLSCPCKQVSISYKAILDVNYTFHQICTSIFVSEQWINSIPKADPTSINPNDFRMSFIYRFRTLNDFCTLSNQAISNALSQFYSSQYIRSSVTLYKVFQLQIQALITEFKLFTINDFLSSISMIRETTQSNSLTSGTLSSHDLFTGPDGSSVSTAQRTYGNCSCAHSAQCTESTYIWDNSTNLPSLLIPGFNVGCYTVEALLKSTLECLYDQNCIDTIQFYMSDKRPSNITPLNISLSSNYRINSTVNDLLKNLMIEQWNINTMHEIYYEQCQPVECVYSYETQNAPIYIVTTLIGLVGGLATVLKLTVPLTVKLVTYCIRKWKMRRVNPNSRNEAQ</sequence>
<dbReference type="EMBL" id="CAJNOJ010000205">
    <property type="protein sequence ID" value="CAF1286879.1"/>
    <property type="molecule type" value="Genomic_DNA"/>
</dbReference>
<feature type="transmembrane region" description="Helical" evidence="1">
    <location>
        <begin position="355"/>
        <end position="381"/>
    </location>
</feature>
<reference evidence="2" key="1">
    <citation type="submission" date="2021-02" db="EMBL/GenBank/DDBJ databases">
        <authorList>
            <person name="Nowell W R."/>
        </authorList>
    </citation>
    <scope>NUCLEOTIDE SEQUENCE</scope>
</reference>
<protein>
    <submittedName>
        <fullName evidence="2">Uncharacterized protein</fullName>
    </submittedName>
</protein>
<feature type="transmembrane region" description="Helical" evidence="1">
    <location>
        <begin position="441"/>
        <end position="459"/>
    </location>
</feature>
<proteinExistence type="predicted"/>